<sequence length="249" mass="27098">MVRKPAKSDVKPDAKAAASTRKPNMREAILAAAEELFSTYGFNAVSVRDIAQAAGANPGSVTYHFKTKDGLLLEIYRRHCGPMNRRRSELLAAARRVRDLQDRLEAIVRAYVLPAFTSGSDLAGGGTRFTRLRAIMSAEGNEVVRRIIAQTFDDTSHAFIDAIHESLPHIPRTDLVWRSHFLLGALYYTLVTPERVSRLSRGSADGTDAGHAIEELVRATVAALQAAPLEQGTLAPRKAPGTSPGRVLT</sequence>
<dbReference type="EMBL" id="VKHP01000077">
    <property type="protein sequence ID" value="NEU98024.1"/>
    <property type="molecule type" value="Genomic_DNA"/>
</dbReference>
<dbReference type="PRINTS" id="PR00455">
    <property type="entry name" value="HTHTETR"/>
</dbReference>
<dbReference type="PANTHER" id="PTHR30055:SF181">
    <property type="entry name" value="BLR6905 PROTEIN"/>
    <property type="match status" value="1"/>
</dbReference>
<dbReference type="Proteomes" id="UP000468531">
    <property type="component" value="Unassembled WGS sequence"/>
</dbReference>
<protein>
    <submittedName>
        <fullName evidence="5">TetR/AcrR family transcriptional regulator</fullName>
    </submittedName>
</protein>
<dbReference type="PANTHER" id="PTHR30055">
    <property type="entry name" value="HTH-TYPE TRANSCRIPTIONAL REGULATOR RUTR"/>
    <property type="match status" value="1"/>
</dbReference>
<evidence type="ECO:0000256" key="2">
    <source>
        <dbReference type="PROSITE-ProRule" id="PRU00335"/>
    </source>
</evidence>
<feature type="DNA-binding region" description="H-T-H motif" evidence="2">
    <location>
        <begin position="46"/>
        <end position="65"/>
    </location>
</feature>
<dbReference type="InterPro" id="IPR009057">
    <property type="entry name" value="Homeodomain-like_sf"/>
</dbReference>
<evidence type="ECO:0000256" key="3">
    <source>
        <dbReference type="SAM" id="MobiDB-lite"/>
    </source>
</evidence>
<name>A0A6P1BIN4_9BRAD</name>
<dbReference type="PROSITE" id="PS50977">
    <property type="entry name" value="HTH_TETR_2"/>
    <property type="match status" value="1"/>
</dbReference>
<dbReference type="InterPro" id="IPR041586">
    <property type="entry name" value="PsrA_TetR_C"/>
</dbReference>
<dbReference type="GO" id="GO:0000976">
    <property type="term" value="F:transcription cis-regulatory region binding"/>
    <property type="evidence" value="ECO:0007669"/>
    <property type="project" value="TreeGrafter"/>
</dbReference>
<dbReference type="InterPro" id="IPR036271">
    <property type="entry name" value="Tet_transcr_reg_TetR-rel_C_sf"/>
</dbReference>
<feature type="domain" description="HTH tetR-type" evidence="4">
    <location>
        <begin position="23"/>
        <end position="83"/>
    </location>
</feature>
<dbReference type="Pfam" id="PF17939">
    <property type="entry name" value="TetR_C_30"/>
    <property type="match status" value="1"/>
</dbReference>
<dbReference type="Gene3D" id="1.10.357.10">
    <property type="entry name" value="Tetracycline Repressor, domain 2"/>
    <property type="match status" value="1"/>
</dbReference>
<dbReference type="InterPro" id="IPR050109">
    <property type="entry name" value="HTH-type_TetR-like_transc_reg"/>
</dbReference>
<gene>
    <name evidence="5" type="ORF">FNJ47_19875</name>
</gene>
<proteinExistence type="predicted"/>
<dbReference type="PROSITE" id="PS01081">
    <property type="entry name" value="HTH_TETR_1"/>
    <property type="match status" value="1"/>
</dbReference>
<dbReference type="GO" id="GO:0003700">
    <property type="term" value="F:DNA-binding transcription factor activity"/>
    <property type="evidence" value="ECO:0007669"/>
    <property type="project" value="TreeGrafter"/>
</dbReference>
<dbReference type="SUPFAM" id="SSF46689">
    <property type="entry name" value="Homeodomain-like"/>
    <property type="match status" value="1"/>
</dbReference>
<dbReference type="InterPro" id="IPR023772">
    <property type="entry name" value="DNA-bd_HTH_TetR-type_CS"/>
</dbReference>
<feature type="region of interest" description="Disordered" evidence="3">
    <location>
        <begin position="1"/>
        <end position="21"/>
    </location>
</feature>
<organism evidence="5 6">
    <name type="scientific">Bradyrhizobium uaiense</name>
    <dbReference type="NCBI Taxonomy" id="2594946"/>
    <lineage>
        <taxon>Bacteria</taxon>
        <taxon>Pseudomonadati</taxon>
        <taxon>Pseudomonadota</taxon>
        <taxon>Alphaproteobacteria</taxon>
        <taxon>Hyphomicrobiales</taxon>
        <taxon>Nitrobacteraceae</taxon>
        <taxon>Bradyrhizobium</taxon>
    </lineage>
</organism>
<keyword evidence="1 2" id="KW-0238">DNA-binding</keyword>
<comment type="caution">
    <text evidence="5">The sequence shown here is derived from an EMBL/GenBank/DDBJ whole genome shotgun (WGS) entry which is preliminary data.</text>
</comment>
<evidence type="ECO:0000259" key="4">
    <source>
        <dbReference type="PROSITE" id="PS50977"/>
    </source>
</evidence>
<evidence type="ECO:0000313" key="5">
    <source>
        <dbReference type="EMBL" id="NEU98024.1"/>
    </source>
</evidence>
<reference evidence="5 6" key="1">
    <citation type="journal article" date="2020" name="Arch. Microbiol.">
        <title>Bradyrhizobium uaiense sp. nov., a new highly efficient cowpea symbiont.</title>
        <authorList>
            <person name="Cabral Michel D."/>
            <person name="Azarias Guimaraes A."/>
            <person name="Martins da Costa E."/>
            <person name="Soares de Carvalho T."/>
            <person name="Balsanelli E."/>
            <person name="Willems A."/>
            <person name="Maltempi de Souza E."/>
            <person name="de Souza Moreira F.M."/>
        </authorList>
    </citation>
    <scope>NUCLEOTIDE SEQUENCE [LARGE SCALE GENOMIC DNA]</scope>
    <source>
        <strain evidence="5 6">UFLA 03-164</strain>
    </source>
</reference>
<evidence type="ECO:0000313" key="6">
    <source>
        <dbReference type="Proteomes" id="UP000468531"/>
    </source>
</evidence>
<dbReference type="Pfam" id="PF00440">
    <property type="entry name" value="TetR_N"/>
    <property type="match status" value="1"/>
</dbReference>
<feature type="compositionally biased region" description="Basic and acidic residues" evidence="3">
    <location>
        <begin position="1"/>
        <end position="14"/>
    </location>
</feature>
<dbReference type="SUPFAM" id="SSF48498">
    <property type="entry name" value="Tetracyclin repressor-like, C-terminal domain"/>
    <property type="match status" value="1"/>
</dbReference>
<accession>A0A6P1BIN4</accession>
<keyword evidence="6" id="KW-1185">Reference proteome</keyword>
<dbReference type="AlphaFoldDB" id="A0A6P1BIN4"/>
<dbReference type="InterPro" id="IPR001647">
    <property type="entry name" value="HTH_TetR"/>
</dbReference>
<dbReference type="RefSeq" id="WP_163155961.1">
    <property type="nucleotide sequence ID" value="NZ_VKHP01000077.1"/>
</dbReference>
<evidence type="ECO:0000256" key="1">
    <source>
        <dbReference type="ARBA" id="ARBA00023125"/>
    </source>
</evidence>